<reference evidence="1 2" key="2">
    <citation type="journal article" date="2011" name="Mol. Biol. Evol.">
        <title>Unity in variety--the pan-genome of the Chlamydiae.</title>
        <authorList>
            <person name="Collingro A."/>
            <person name="Tischler P."/>
            <person name="Weinmaier T."/>
            <person name="Penz T."/>
            <person name="Heinz E."/>
            <person name="Brunham R.C."/>
            <person name="Read T.D."/>
            <person name="Bavoil P.M."/>
            <person name="Sachse K."/>
            <person name="Kahane S."/>
            <person name="Friedman M.G."/>
            <person name="Rattei T."/>
            <person name="Myers G.S."/>
            <person name="Horn M."/>
        </authorList>
    </citation>
    <scope>NUCLEOTIDE SEQUENCE [LARGE SCALE GENOMIC DNA]</scope>
    <source>
        <strain evidence="2">ATCC VR-1471 / Z</strain>
    </source>
</reference>
<dbReference type="STRING" id="331113.SNE_A05190"/>
<protein>
    <submittedName>
        <fullName evidence="1">Uncharacterized protein</fullName>
    </submittedName>
</protein>
<evidence type="ECO:0000313" key="1">
    <source>
        <dbReference type="EMBL" id="CCB88396.1"/>
    </source>
</evidence>
<dbReference type="Proteomes" id="UP000000496">
    <property type="component" value="Chromosome gsn.131"/>
</dbReference>
<dbReference type="RefSeq" id="WP_013942863.1">
    <property type="nucleotide sequence ID" value="NC_015713.1"/>
</dbReference>
<reference key="1">
    <citation type="journal article" date="2011" name="Mol. Biol. Evol.">
        <title>Unity in variety -- the pan-genome of the Chlamydiae.</title>
        <authorList>
            <person name="Collingro A."/>
            <person name="Tischler P."/>
            <person name="Weinmaier T."/>
            <person name="Penz T."/>
            <person name="Heinz E."/>
            <person name="Brunham R.C."/>
            <person name="Read T.D."/>
            <person name="Bavoil P.M."/>
            <person name="Sachse K."/>
            <person name="Kahane S."/>
            <person name="Friedman M.G."/>
            <person name="Rattei T."/>
            <person name="Myers G.S.A."/>
            <person name="Horn M."/>
        </authorList>
    </citation>
    <scope>NUCLEOTIDE SEQUENCE</scope>
    <source>
        <strain>Z</strain>
    </source>
</reference>
<gene>
    <name evidence="1" type="ordered locus">SNE_A05190</name>
</gene>
<dbReference type="HOGENOM" id="CLU_1239451_0_0_0"/>
<name>F8L6P8_SIMNZ</name>
<accession>F8L6P8</accession>
<dbReference type="AlphaFoldDB" id="F8L6P8"/>
<keyword evidence="2" id="KW-1185">Reference proteome</keyword>
<organism evidence="1 2">
    <name type="scientific">Simkania negevensis (strain ATCC VR-1471 / DSM 27360 / Z)</name>
    <dbReference type="NCBI Taxonomy" id="331113"/>
    <lineage>
        <taxon>Bacteria</taxon>
        <taxon>Pseudomonadati</taxon>
        <taxon>Chlamydiota</taxon>
        <taxon>Chlamydiia</taxon>
        <taxon>Parachlamydiales</taxon>
        <taxon>Simkaniaceae</taxon>
        <taxon>Simkania</taxon>
    </lineage>
</organism>
<dbReference type="KEGG" id="sng:SNE_A05190"/>
<sequence>MLQSLCAQTSISSLCETASQFASSSSQFHPLFQGFGGYALTTGVDRIARFFFLSGSERAVPNTLAQLLFSAVAEECLYSIILPSSTLYALPLRLIFSFSVCSSATRSLVGKPTTNDQGLTTDTKVGLVWAIMHELILQTTPPEISTPILTLAYISIFALSEVAPANQWPAAPGILTPAWNYKVISACFFRATASYLRTYSPLAPFVQHAFFNLHTYFSNQHQR</sequence>
<evidence type="ECO:0000313" key="2">
    <source>
        <dbReference type="Proteomes" id="UP000000496"/>
    </source>
</evidence>
<proteinExistence type="predicted"/>
<dbReference type="EMBL" id="FR872582">
    <property type="protein sequence ID" value="CCB88396.1"/>
    <property type="molecule type" value="Genomic_DNA"/>
</dbReference>